<dbReference type="RefSeq" id="WP_102711291.1">
    <property type="nucleotide sequence ID" value="NZ_PJKA01000001.1"/>
</dbReference>
<dbReference type="GO" id="GO:0050567">
    <property type="term" value="F:glutaminyl-tRNA synthase (glutamine-hydrolyzing) activity"/>
    <property type="evidence" value="ECO:0007669"/>
    <property type="project" value="UniProtKB-UniRule"/>
</dbReference>
<dbReference type="Pfam" id="PF02934">
    <property type="entry name" value="GatB_N"/>
    <property type="match status" value="1"/>
</dbReference>
<comment type="subunit">
    <text evidence="2 11">Heterotrimer of A, B and C subunits.</text>
</comment>
<dbReference type="EMBL" id="PJKA01000001">
    <property type="protein sequence ID" value="PNC20839.1"/>
    <property type="molecule type" value="Genomic_DNA"/>
</dbReference>
<evidence type="ECO:0000256" key="3">
    <source>
        <dbReference type="ARBA" id="ARBA00016923"/>
    </source>
</evidence>
<dbReference type="Proteomes" id="UP000236000">
    <property type="component" value="Unassembled WGS sequence"/>
</dbReference>
<dbReference type="GO" id="GO:0005524">
    <property type="term" value="F:ATP binding"/>
    <property type="evidence" value="ECO:0007669"/>
    <property type="project" value="UniProtKB-KW"/>
</dbReference>
<keyword evidence="6 11" id="KW-0067">ATP-binding</keyword>
<dbReference type="InterPro" id="IPR023168">
    <property type="entry name" value="GatB_Yqey_C_2"/>
</dbReference>
<evidence type="ECO:0000313" key="13">
    <source>
        <dbReference type="EMBL" id="PNC20839.1"/>
    </source>
</evidence>
<dbReference type="HAMAP" id="MF_00121">
    <property type="entry name" value="GatB"/>
    <property type="match status" value="1"/>
</dbReference>
<dbReference type="SUPFAM" id="SSF55931">
    <property type="entry name" value="Glutamine synthetase/guanido kinase"/>
    <property type="match status" value="1"/>
</dbReference>
<dbReference type="OrthoDB" id="9804078at2"/>
<dbReference type="InterPro" id="IPR017958">
    <property type="entry name" value="Gln-tRNA_amidoTrfase_suB_CS"/>
</dbReference>
<accession>A0A2N8HH78</accession>
<dbReference type="InterPro" id="IPR017959">
    <property type="entry name" value="Asn/Gln-tRNA_amidoTrfase_suB/E"/>
</dbReference>
<evidence type="ECO:0000256" key="1">
    <source>
        <dbReference type="ARBA" id="ARBA00005306"/>
    </source>
</evidence>
<dbReference type="GO" id="GO:0006412">
    <property type="term" value="P:translation"/>
    <property type="evidence" value="ECO:0007669"/>
    <property type="project" value="UniProtKB-UniRule"/>
</dbReference>
<dbReference type="PROSITE" id="PS01234">
    <property type="entry name" value="GATB"/>
    <property type="match status" value="1"/>
</dbReference>
<comment type="catalytic activity">
    <reaction evidence="9 11">
        <text>L-aspartyl-tRNA(Asn) + L-glutamine + ATP + H2O = L-asparaginyl-tRNA(Asn) + L-glutamate + ADP + phosphate + 2 H(+)</text>
        <dbReference type="Rhea" id="RHEA:14513"/>
        <dbReference type="Rhea" id="RHEA-COMP:9674"/>
        <dbReference type="Rhea" id="RHEA-COMP:9677"/>
        <dbReference type="ChEBI" id="CHEBI:15377"/>
        <dbReference type="ChEBI" id="CHEBI:15378"/>
        <dbReference type="ChEBI" id="CHEBI:29985"/>
        <dbReference type="ChEBI" id="CHEBI:30616"/>
        <dbReference type="ChEBI" id="CHEBI:43474"/>
        <dbReference type="ChEBI" id="CHEBI:58359"/>
        <dbReference type="ChEBI" id="CHEBI:78515"/>
        <dbReference type="ChEBI" id="CHEBI:78516"/>
        <dbReference type="ChEBI" id="CHEBI:456216"/>
    </reaction>
</comment>
<dbReference type="EC" id="6.3.5.-" evidence="11"/>
<dbReference type="GO" id="GO:0016740">
    <property type="term" value="F:transferase activity"/>
    <property type="evidence" value="ECO:0007669"/>
    <property type="project" value="UniProtKB-KW"/>
</dbReference>
<proteinExistence type="inferred from homology"/>
<dbReference type="PANTHER" id="PTHR11659">
    <property type="entry name" value="GLUTAMYL-TRNA GLN AMIDOTRANSFERASE SUBUNIT B MITOCHONDRIAL AND PROKARYOTIC PET112-RELATED"/>
    <property type="match status" value="1"/>
</dbReference>
<dbReference type="InterPro" id="IPR004413">
    <property type="entry name" value="GatB"/>
</dbReference>
<dbReference type="NCBIfam" id="NF004014">
    <property type="entry name" value="PRK05477.1-4"/>
    <property type="match status" value="1"/>
</dbReference>
<evidence type="ECO:0000256" key="11">
    <source>
        <dbReference type="HAMAP-Rule" id="MF_00121"/>
    </source>
</evidence>
<dbReference type="GO" id="GO:0050566">
    <property type="term" value="F:asparaginyl-tRNA synthase (glutamine-hydrolyzing) activity"/>
    <property type="evidence" value="ECO:0007669"/>
    <property type="project" value="RHEA"/>
</dbReference>
<dbReference type="Gene3D" id="1.10.10.410">
    <property type="match status" value="1"/>
</dbReference>
<dbReference type="SUPFAM" id="SSF89095">
    <property type="entry name" value="GatB/YqeY motif"/>
    <property type="match status" value="1"/>
</dbReference>
<dbReference type="FunFam" id="1.10.150.380:FF:000001">
    <property type="entry name" value="Aspartyl/glutamyl-tRNA(Asn/Gln) amidotransferase subunit B"/>
    <property type="match status" value="1"/>
</dbReference>
<dbReference type="InterPro" id="IPR042114">
    <property type="entry name" value="GatB_C_1"/>
</dbReference>
<sequence length="488" mass="54441">MAISDYIVTIGLEVHCQIKTKSKMFCSCETGFGFEPNTRVCPTCLGLPGALPVLNEFAIERTLLTGLMLGCSSPEVSQWDRKNYFYPDMAKNYQTSQLDLPLCLGGEVPLYPWSYPNDVIKAGVPPFRTVKLTRIHLEEDAAKITHHANYSLIDYNRAGSALMEIVSDPDIDTPEEAYAYLKSLQQILNYGDISDADMEKGQMRCDVNISLRPHGQKELGAKVEMKNLNSMSAVRRALHYEIQRQAEELDMGMAQIQSTRRWDDERGESAIMRTKEDAHDYRYFPCPDLVPIHTAPLVEKVRSQIPELPQERQKRFMEDYGLSEYDANVLVGDLELARFFEEAAQGTASGKKIANWVINNISAVLNEKGMRPSECPVKPEAIRDLIAIIDDGTVSNNQAKDVFTRMWEDPSLNAAQAAKLLGFEKADSSFLDAIVQEVISANPAKVAEIQAGNDKLLNWLTGQVMKAAKGKANPKIVTEALKKALSAQ</sequence>
<keyword evidence="5 11" id="KW-0547">Nucleotide-binding</keyword>
<dbReference type="InterPro" id="IPR006075">
    <property type="entry name" value="Asn/Gln-tRNA_Trfase_suB/E_cat"/>
</dbReference>
<dbReference type="PANTHER" id="PTHR11659:SF0">
    <property type="entry name" value="GLUTAMYL-TRNA(GLN) AMIDOTRANSFERASE SUBUNIT B, MITOCHONDRIAL"/>
    <property type="match status" value="1"/>
</dbReference>
<keyword evidence="13" id="KW-0808">Transferase</keyword>
<keyword evidence="7 11" id="KW-0648">Protein biosynthesis</keyword>
<comment type="catalytic activity">
    <reaction evidence="10 11">
        <text>L-glutamyl-tRNA(Gln) + L-glutamine + ATP + H2O = L-glutaminyl-tRNA(Gln) + L-glutamate + ADP + phosphate + H(+)</text>
        <dbReference type="Rhea" id="RHEA:17521"/>
        <dbReference type="Rhea" id="RHEA-COMP:9681"/>
        <dbReference type="Rhea" id="RHEA-COMP:9684"/>
        <dbReference type="ChEBI" id="CHEBI:15377"/>
        <dbReference type="ChEBI" id="CHEBI:15378"/>
        <dbReference type="ChEBI" id="CHEBI:29985"/>
        <dbReference type="ChEBI" id="CHEBI:30616"/>
        <dbReference type="ChEBI" id="CHEBI:43474"/>
        <dbReference type="ChEBI" id="CHEBI:58359"/>
        <dbReference type="ChEBI" id="CHEBI:78520"/>
        <dbReference type="ChEBI" id="CHEBI:78521"/>
        <dbReference type="ChEBI" id="CHEBI:456216"/>
    </reaction>
</comment>
<dbReference type="NCBIfam" id="NF004012">
    <property type="entry name" value="PRK05477.1-2"/>
    <property type="match status" value="1"/>
</dbReference>
<comment type="caution">
    <text evidence="13">The sequence shown here is derived from an EMBL/GenBank/DDBJ whole genome shotgun (WGS) entry which is preliminary data.</text>
</comment>
<comment type="similarity">
    <text evidence="1 11">Belongs to the GatB/GatE family. GatB subfamily.</text>
</comment>
<feature type="domain" description="Asn/Gln amidotransferase" evidence="12">
    <location>
        <begin position="338"/>
        <end position="485"/>
    </location>
</feature>
<gene>
    <name evidence="11" type="primary">gatB</name>
    <name evidence="13" type="ORF">CXU22_00005</name>
</gene>
<evidence type="ECO:0000256" key="9">
    <source>
        <dbReference type="ARBA" id="ARBA00047380"/>
    </source>
</evidence>
<evidence type="ECO:0000259" key="12">
    <source>
        <dbReference type="SMART" id="SM00845"/>
    </source>
</evidence>
<evidence type="ECO:0000256" key="5">
    <source>
        <dbReference type="ARBA" id="ARBA00022741"/>
    </source>
</evidence>
<comment type="function">
    <text evidence="8 11">Allows the formation of correctly charged Asn-tRNA(Asn) or Gln-tRNA(Gln) through the transamidation of misacylated Asp-tRNA(Asn) or Glu-tRNA(Gln) in organisms which lack either or both of asparaginyl-tRNA or glutaminyl-tRNA synthetases. The reaction takes place in the presence of glutamine and ATP through an activated phospho-Asp-tRNA(Asn) or phospho-Glu-tRNA(Gln).</text>
</comment>
<evidence type="ECO:0000256" key="4">
    <source>
        <dbReference type="ARBA" id="ARBA00022598"/>
    </source>
</evidence>
<dbReference type="InterPro" id="IPR014746">
    <property type="entry name" value="Gln_synth/guanido_kin_cat_dom"/>
</dbReference>
<dbReference type="AlphaFoldDB" id="A0A2N8HH78"/>
<evidence type="ECO:0000256" key="7">
    <source>
        <dbReference type="ARBA" id="ARBA00022917"/>
    </source>
</evidence>
<dbReference type="Pfam" id="PF02637">
    <property type="entry name" value="GatB_Yqey"/>
    <property type="match status" value="1"/>
</dbReference>
<evidence type="ECO:0000256" key="10">
    <source>
        <dbReference type="ARBA" id="ARBA00047913"/>
    </source>
</evidence>
<organism evidence="13 14">
    <name type="scientific">Akkermansia muciniphila</name>
    <dbReference type="NCBI Taxonomy" id="239935"/>
    <lineage>
        <taxon>Bacteria</taxon>
        <taxon>Pseudomonadati</taxon>
        <taxon>Verrucomicrobiota</taxon>
        <taxon>Verrucomicrobiia</taxon>
        <taxon>Verrucomicrobiales</taxon>
        <taxon>Akkermansiaceae</taxon>
        <taxon>Akkermansia</taxon>
    </lineage>
</organism>
<dbReference type="NCBIfam" id="TIGR00133">
    <property type="entry name" value="gatB"/>
    <property type="match status" value="1"/>
</dbReference>
<dbReference type="FunFam" id="1.10.10.410:FF:000001">
    <property type="entry name" value="Aspartyl/glutamyl-tRNA(Asn/Gln) amidotransferase subunit B"/>
    <property type="match status" value="1"/>
</dbReference>
<evidence type="ECO:0000313" key="14">
    <source>
        <dbReference type="Proteomes" id="UP000236000"/>
    </source>
</evidence>
<evidence type="ECO:0000256" key="8">
    <source>
        <dbReference type="ARBA" id="ARBA00024799"/>
    </source>
</evidence>
<evidence type="ECO:0000256" key="6">
    <source>
        <dbReference type="ARBA" id="ARBA00022840"/>
    </source>
</evidence>
<keyword evidence="4 11" id="KW-0436">Ligase</keyword>
<dbReference type="InterPro" id="IPR003789">
    <property type="entry name" value="Asn/Gln_tRNA_amidoTrase-B-like"/>
</dbReference>
<evidence type="ECO:0000256" key="2">
    <source>
        <dbReference type="ARBA" id="ARBA00011123"/>
    </source>
</evidence>
<dbReference type="Gene3D" id="1.10.150.380">
    <property type="entry name" value="GatB domain, N-terminal subdomain"/>
    <property type="match status" value="1"/>
</dbReference>
<dbReference type="InterPro" id="IPR018027">
    <property type="entry name" value="Asn/Gln_amidotransferase"/>
</dbReference>
<dbReference type="SMART" id="SM00845">
    <property type="entry name" value="GatB_Yqey"/>
    <property type="match status" value="1"/>
</dbReference>
<protein>
    <recommendedName>
        <fullName evidence="3 11">Aspartyl/glutamyl-tRNA(Asn/Gln) amidotransferase subunit B</fullName>
        <shortName evidence="11">Asp/Glu-ADT subunit B</shortName>
        <ecNumber evidence="11">6.3.5.-</ecNumber>
    </recommendedName>
</protein>
<name>A0A2N8HH78_9BACT</name>
<reference evidence="13 14" key="1">
    <citation type="journal article" date="2017" name="BMC Genomics">
        <title>Genome sequencing of 39 Akkermansia muciniphila isolates reveals its population structure, genomic and functional diverisity, and global distribution in mammalian gut microbiotas.</title>
        <authorList>
            <person name="Guo X."/>
            <person name="Li S."/>
            <person name="Zhang J."/>
            <person name="Wu F."/>
            <person name="Li X."/>
            <person name="Wu D."/>
            <person name="Zhang M."/>
            <person name="Ou Z."/>
            <person name="Jie Z."/>
            <person name="Yan Q."/>
            <person name="Li P."/>
            <person name="Yi J."/>
            <person name="Peng Y."/>
        </authorList>
    </citation>
    <scope>NUCLEOTIDE SEQUENCE [LARGE SCALE GENOMIC DNA]</scope>
    <source>
        <strain evidence="13 14">GP24</strain>
    </source>
</reference>
<dbReference type="GO" id="GO:0070681">
    <property type="term" value="P:glutaminyl-tRNAGln biosynthesis via transamidation"/>
    <property type="evidence" value="ECO:0007669"/>
    <property type="project" value="TreeGrafter"/>
</dbReference>